<evidence type="ECO:0000313" key="4">
    <source>
        <dbReference type="EMBL" id="CAL4803026.1"/>
    </source>
</evidence>
<feature type="coiled-coil region" evidence="1">
    <location>
        <begin position="204"/>
        <end position="252"/>
    </location>
</feature>
<gene>
    <name evidence="3" type="ORF">C1SCF055_LOCUS40528</name>
</gene>
<feature type="transmembrane region" description="Helical" evidence="2">
    <location>
        <begin position="761"/>
        <end position="781"/>
    </location>
</feature>
<dbReference type="EMBL" id="CAMXCT010006545">
    <property type="protein sequence ID" value="CAI4015714.1"/>
    <property type="molecule type" value="Genomic_DNA"/>
</dbReference>
<dbReference type="OrthoDB" id="423409at2759"/>
<protein>
    <submittedName>
        <fullName evidence="4">Dual specificity protein kinase CLK1</fullName>
    </submittedName>
</protein>
<feature type="coiled-coil region" evidence="1">
    <location>
        <begin position="153"/>
        <end position="180"/>
    </location>
</feature>
<comment type="caution">
    <text evidence="3">The sequence shown here is derived from an EMBL/GenBank/DDBJ whole genome shotgun (WGS) entry which is preliminary data.</text>
</comment>
<evidence type="ECO:0000256" key="1">
    <source>
        <dbReference type="SAM" id="Coils"/>
    </source>
</evidence>
<keyword evidence="2" id="KW-0812">Transmembrane</keyword>
<dbReference type="Proteomes" id="UP001152797">
    <property type="component" value="Unassembled WGS sequence"/>
</dbReference>
<reference evidence="4 5" key="2">
    <citation type="submission" date="2024-05" db="EMBL/GenBank/DDBJ databases">
        <authorList>
            <person name="Chen Y."/>
            <person name="Shah S."/>
            <person name="Dougan E. K."/>
            <person name="Thang M."/>
            <person name="Chan C."/>
        </authorList>
    </citation>
    <scope>NUCLEOTIDE SEQUENCE [LARGE SCALE GENOMIC DNA]</scope>
</reference>
<name>A0A9P1DSR9_9DINO</name>
<keyword evidence="2" id="KW-1133">Transmembrane helix</keyword>
<dbReference type="EMBL" id="CAMXCT020006545">
    <property type="protein sequence ID" value="CAL1169089.1"/>
    <property type="molecule type" value="Genomic_DNA"/>
</dbReference>
<evidence type="ECO:0000313" key="5">
    <source>
        <dbReference type="Proteomes" id="UP001152797"/>
    </source>
</evidence>
<feature type="transmembrane region" description="Helical" evidence="2">
    <location>
        <begin position="597"/>
        <end position="615"/>
    </location>
</feature>
<feature type="transmembrane region" description="Helical" evidence="2">
    <location>
        <begin position="556"/>
        <end position="577"/>
    </location>
</feature>
<keyword evidence="2" id="KW-0472">Membrane</keyword>
<organism evidence="3">
    <name type="scientific">Cladocopium goreaui</name>
    <dbReference type="NCBI Taxonomy" id="2562237"/>
    <lineage>
        <taxon>Eukaryota</taxon>
        <taxon>Sar</taxon>
        <taxon>Alveolata</taxon>
        <taxon>Dinophyceae</taxon>
        <taxon>Suessiales</taxon>
        <taxon>Symbiodiniaceae</taxon>
        <taxon>Cladocopium</taxon>
    </lineage>
</organism>
<feature type="transmembrane region" description="Helical" evidence="2">
    <location>
        <begin position="506"/>
        <end position="524"/>
    </location>
</feature>
<keyword evidence="1" id="KW-0175">Coiled coil</keyword>
<keyword evidence="5" id="KW-1185">Reference proteome</keyword>
<dbReference type="EMBL" id="CAMXCT030006545">
    <property type="protein sequence ID" value="CAL4803026.1"/>
    <property type="molecule type" value="Genomic_DNA"/>
</dbReference>
<proteinExistence type="predicted"/>
<feature type="transmembrane region" description="Helical" evidence="2">
    <location>
        <begin position="710"/>
        <end position="730"/>
    </location>
</feature>
<feature type="transmembrane region" description="Helical" evidence="2">
    <location>
        <begin position="736"/>
        <end position="754"/>
    </location>
</feature>
<reference evidence="3" key="1">
    <citation type="submission" date="2022-10" db="EMBL/GenBank/DDBJ databases">
        <authorList>
            <person name="Chen Y."/>
            <person name="Dougan E. K."/>
            <person name="Chan C."/>
            <person name="Rhodes N."/>
            <person name="Thang M."/>
        </authorList>
    </citation>
    <scope>NUCLEOTIDE SEQUENCE</scope>
</reference>
<dbReference type="AlphaFoldDB" id="A0A9P1DSR9"/>
<sequence length="886" mass="100184">MSARHFSGYPAASFPSPQLQHLTLRSDAGGRAVSLTLISLGQAALGLDTALMLWRADLFEPAPKTGCPRAGRPRLRAALGLALGQAALGWPRARLLGSSRSSWGNVLQASSREKKTLQLRRWKRSAGYPEKWRADMIRSMISIQEKFNLTAKLVAAMERCSDLEERCQVLEVQRSEALKRETEAKAASEEQWTTDQRPSLEAAVERLTRHRDAWQELCRDLRRTVVQHEHELKELREESEKKLVERHRLQSECLQLQEECDAQSLLDVRQRVEEGSQHHARMQSILQPLHSAHDLAEKTRTATEVHHGSKEHLFDHKKQLQKNQVAQIHADLFNLEDQCDAFENTLSCAIAETESLEHKVAEAKRGKVIENQKEAFARQRLEAARGRQKALQRRGLELQRLCKNIEDESVQLQDERARLLLGARRKAVASVRSRSHEPSPVVREPLTASQVVRLKLVRLPPKLLVMKLLPTFGFDAIARVYPITNTDVQFAWLYTLGVTPTRQPGFLQKLLGGFAFWIICYTWHHTQRRLWLRWDMPGEPGQVVSFQRVRSGDVQVALNSLAVLLPSIFCFSCYAFSATLLRHVVNPVFTPKTRLKHILVTALMFAMAFSCNVLMTSNWVVWSVGVFTYASWAFCGRTVPTEMTRLPLTGTLTKLSAKKSERELGVLTRRAEFKAASIWMGDESILVERYGDQWVYTGYCGRANIFRPDVALVLCTALVWRIPWFILGTGNYNQCVGWAELCMIFYIPFGYPALATFGFRLALANGSMICAMVLIVAWPLVNLFLGGKGCSTLTDLVLGEYLPEIWTSTARNITFNRGYEACAVQAYQEGGEALLVASTTVAAWVHIMSNYSFLFGFGLGLYRKTCDPVEEVRVDLTIDQARSEIN</sequence>
<dbReference type="GO" id="GO:0016301">
    <property type="term" value="F:kinase activity"/>
    <property type="evidence" value="ECO:0007669"/>
    <property type="project" value="UniProtKB-KW"/>
</dbReference>
<keyword evidence="4" id="KW-0418">Kinase</keyword>
<evidence type="ECO:0000313" key="3">
    <source>
        <dbReference type="EMBL" id="CAI4015714.1"/>
    </source>
</evidence>
<evidence type="ECO:0000256" key="2">
    <source>
        <dbReference type="SAM" id="Phobius"/>
    </source>
</evidence>
<accession>A0A9P1DSR9</accession>
<keyword evidence="4" id="KW-0808">Transferase</keyword>
<feature type="transmembrane region" description="Helical" evidence="2">
    <location>
        <begin position="841"/>
        <end position="862"/>
    </location>
</feature>